<proteinExistence type="inferred from homology"/>
<keyword evidence="11" id="KW-1185">Reference proteome</keyword>
<evidence type="ECO:0000313" key="11">
    <source>
        <dbReference type="Proteomes" id="UP000278006"/>
    </source>
</evidence>
<dbReference type="InterPro" id="IPR043429">
    <property type="entry name" value="ArtM/GltK/GlnP/TcyL/YhdX-like"/>
</dbReference>
<keyword evidence="3 8" id="KW-0813">Transport</keyword>
<evidence type="ECO:0000259" key="9">
    <source>
        <dbReference type="PROSITE" id="PS50928"/>
    </source>
</evidence>
<dbReference type="PANTHER" id="PTHR30614:SF21">
    <property type="entry name" value="AMINO ACID ABC TRANSPORTER PERMEASE"/>
    <property type="match status" value="1"/>
</dbReference>
<feature type="transmembrane region" description="Helical" evidence="8">
    <location>
        <begin position="198"/>
        <end position="220"/>
    </location>
</feature>
<dbReference type="NCBIfam" id="TIGR01726">
    <property type="entry name" value="HEQRo_perm_3TM"/>
    <property type="match status" value="1"/>
</dbReference>
<comment type="similarity">
    <text evidence="2">Belongs to the binding-protein-dependent transport system permease family. HisMQ subfamily.</text>
</comment>
<dbReference type="InterPro" id="IPR035906">
    <property type="entry name" value="MetI-like_sf"/>
</dbReference>
<evidence type="ECO:0000256" key="6">
    <source>
        <dbReference type="ARBA" id="ARBA00022989"/>
    </source>
</evidence>
<feature type="transmembrane region" description="Helical" evidence="8">
    <location>
        <begin position="141"/>
        <end position="159"/>
    </location>
</feature>
<dbReference type="PROSITE" id="PS50928">
    <property type="entry name" value="ABC_TM1"/>
    <property type="match status" value="1"/>
</dbReference>
<comment type="subcellular location">
    <subcellularLocation>
        <location evidence="1">Cell inner membrane</location>
        <topology evidence="1">Multi-pass membrane protein</topology>
    </subcellularLocation>
    <subcellularLocation>
        <location evidence="8">Cell membrane</location>
        <topology evidence="8">Multi-pass membrane protein</topology>
    </subcellularLocation>
</comment>
<evidence type="ECO:0000256" key="2">
    <source>
        <dbReference type="ARBA" id="ARBA00010072"/>
    </source>
</evidence>
<feature type="transmembrane region" description="Helical" evidence="8">
    <location>
        <begin position="97"/>
        <end position="120"/>
    </location>
</feature>
<feature type="transmembrane region" description="Helical" evidence="8">
    <location>
        <begin position="26"/>
        <end position="54"/>
    </location>
</feature>
<dbReference type="SUPFAM" id="SSF161098">
    <property type="entry name" value="MetI-like"/>
    <property type="match status" value="1"/>
</dbReference>
<dbReference type="PANTHER" id="PTHR30614">
    <property type="entry name" value="MEMBRANE COMPONENT OF AMINO ACID ABC TRANSPORTER"/>
    <property type="match status" value="1"/>
</dbReference>
<comment type="caution">
    <text evidence="10">The sequence shown here is derived from an EMBL/GenBank/DDBJ whole genome shotgun (WGS) entry which is preliminary data.</text>
</comment>
<evidence type="ECO:0000256" key="7">
    <source>
        <dbReference type="ARBA" id="ARBA00023136"/>
    </source>
</evidence>
<evidence type="ECO:0000256" key="3">
    <source>
        <dbReference type="ARBA" id="ARBA00022448"/>
    </source>
</evidence>
<keyword evidence="7 8" id="KW-0472">Membrane</keyword>
<accession>A0A3M6QU04</accession>
<evidence type="ECO:0000256" key="5">
    <source>
        <dbReference type="ARBA" id="ARBA00022692"/>
    </source>
</evidence>
<dbReference type="Proteomes" id="UP000278006">
    <property type="component" value="Unassembled WGS sequence"/>
</dbReference>
<dbReference type="GO" id="GO:0022857">
    <property type="term" value="F:transmembrane transporter activity"/>
    <property type="evidence" value="ECO:0007669"/>
    <property type="project" value="InterPro"/>
</dbReference>
<dbReference type="EMBL" id="RDQO01000002">
    <property type="protein sequence ID" value="RMX06351.1"/>
    <property type="molecule type" value="Genomic_DNA"/>
</dbReference>
<dbReference type="InterPro" id="IPR010065">
    <property type="entry name" value="AA_ABC_transptr_permease_3TM"/>
</dbReference>
<keyword evidence="4" id="KW-1003">Cell membrane</keyword>
<sequence length="230" mass="24710">MNFGVVRDNLPYLLLGAWPDGPLGGAALTLVLSALSGLAAASVGLVLGIALALVRNRWLHAAVLAVLAFFRAIPVLLLIFWVYFLLPVAFGLDVPKLFTVVVALSLVGGAYLAHSVYSGIQSLAAGQWLAAAALGMTRWQVLRLVLLPQALPMMAPSFINQWVSLIKDTSLAYVIGVAELSFVATQVSNRVMVYPAEIFLAVALIYYLFCASLDLGSGWLSRRYAHIPQL</sequence>
<reference evidence="10 11" key="1">
    <citation type="submission" date="2018-10" db="EMBL/GenBank/DDBJ databases">
        <title>Draft genome of Cortibacter populi DSM10536.</title>
        <authorList>
            <person name="Bernier A.-M."/>
            <person name="Bernard K."/>
        </authorList>
    </citation>
    <scope>NUCLEOTIDE SEQUENCE [LARGE SCALE GENOMIC DNA]</scope>
    <source>
        <strain evidence="10 11">DSM 105136</strain>
    </source>
</reference>
<dbReference type="OrthoDB" id="9809799at2"/>
<evidence type="ECO:0000256" key="4">
    <source>
        <dbReference type="ARBA" id="ARBA00022475"/>
    </source>
</evidence>
<evidence type="ECO:0000256" key="8">
    <source>
        <dbReference type="RuleBase" id="RU363032"/>
    </source>
</evidence>
<feature type="transmembrane region" description="Helical" evidence="8">
    <location>
        <begin position="61"/>
        <end position="85"/>
    </location>
</feature>
<evidence type="ECO:0000313" key="10">
    <source>
        <dbReference type="EMBL" id="RMX06351.1"/>
    </source>
</evidence>
<organism evidence="10 11">
    <name type="scientific">Corticibacter populi</name>
    <dbReference type="NCBI Taxonomy" id="1550736"/>
    <lineage>
        <taxon>Bacteria</taxon>
        <taxon>Pseudomonadati</taxon>
        <taxon>Pseudomonadota</taxon>
        <taxon>Betaproteobacteria</taxon>
        <taxon>Burkholderiales</taxon>
        <taxon>Comamonadaceae</taxon>
        <taxon>Corticibacter</taxon>
    </lineage>
</organism>
<dbReference type="Pfam" id="PF00528">
    <property type="entry name" value="BPD_transp_1"/>
    <property type="match status" value="1"/>
</dbReference>
<gene>
    <name evidence="10" type="ORF">D8I35_07355</name>
</gene>
<name>A0A3M6QU04_9BURK</name>
<dbReference type="AlphaFoldDB" id="A0A3M6QU04"/>
<protein>
    <submittedName>
        <fullName evidence="10">Amino acid ABC transporter permease</fullName>
    </submittedName>
</protein>
<dbReference type="Gene3D" id="1.10.3720.10">
    <property type="entry name" value="MetI-like"/>
    <property type="match status" value="1"/>
</dbReference>
<dbReference type="GO" id="GO:0043190">
    <property type="term" value="C:ATP-binding cassette (ABC) transporter complex"/>
    <property type="evidence" value="ECO:0007669"/>
    <property type="project" value="InterPro"/>
</dbReference>
<feature type="domain" description="ABC transmembrane type-1" evidence="9">
    <location>
        <begin position="26"/>
        <end position="217"/>
    </location>
</feature>
<dbReference type="CDD" id="cd06261">
    <property type="entry name" value="TM_PBP2"/>
    <property type="match status" value="1"/>
</dbReference>
<dbReference type="InterPro" id="IPR000515">
    <property type="entry name" value="MetI-like"/>
</dbReference>
<keyword evidence="6 8" id="KW-1133">Transmembrane helix</keyword>
<evidence type="ECO:0000256" key="1">
    <source>
        <dbReference type="ARBA" id="ARBA00004429"/>
    </source>
</evidence>
<dbReference type="GO" id="GO:0006865">
    <property type="term" value="P:amino acid transport"/>
    <property type="evidence" value="ECO:0007669"/>
    <property type="project" value="TreeGrafter"/>
</dbReference>
<dbReference type="RefSeq" id="WP_122227457.1">
    <property type="nucleotide sequence ID" value="NZ_RDQO01000002.1"/>
</dbReference>
<keyword evidence="5 8" id="KW-0812">Transmembrane</keyword>